<dbReference type="Proteomes" id="UP001254848">
    <property type="component" value="Unassembled WGS sequence"/>
</dbReference>
<sequence length="57" mass="6739">MHALELQQEKAMRWDTNDNKIYFDTERWKVRGRLVLRKGADGKIDMYISKAELPSAN</sequence>
<reference evidence="1 2" key="1">
    <citation type="submission" date="2023-07" db="EMBL/GenBank/DDBJ databases">
        <title>The novel representative of Negativicutes class, Anaeroselena agilis gen. nov. sp. nov.</title>
        <authorList>
            <person name="Prokofeva M.I."/>
            <person name="Elcheninov A.G."/>
            <person name="Klyukina A."/>
            <person name="Kublanov I.V."/>
            <person name="Frolov E.N."/>
            <person name="Podosokorskaya O.A."/>
        </authorList>
    </citation>
    <scope>NUCLEOTIDE SEQUENCE [LARGE SCALE GENOMIC DNA]</scope>
    <source>
        <strain evidence="1 2">4137-cl</strain>
    </source>
</reference>
<comment type="caution">
    <text evidence="1">The sequence shown here is derived from an EMBL/GenBank/DDBJ whole genome shotgun (WGS) entry which is preliminary data.</text>
</comment>
<dbReference type="EMBL" id="JAUOZS010000001">
    <property type="protein sequence ID" value="MDT8903035.1"/>
    <property type="molecule type" value="Genomic_DNA"/>
</dbReference>
<evidence type="ECO:0000313" key="1">
    <source>
        <dbReference type="EMBL" id="MDT8903035.1"/>
    </source>
</evidence>
<accession>A0ABU3P1Z0</accession>
<name>A0ABU3P1Z0_9FIRM</name>
<dbReference type="RefSeq" id="WP_413781497.1">
    <property type="nucleotide sequence ID" value="NZ_JAUOZS010000001.1"/>
</dbReference>
<gene>
    <name evidence="1" type="ORF">Q4T40_17500</name>
</gene>
<proteinExistence type="predicted"/>
<evidence type="ECO:0000313" key="2">
    <source>
        <dbReference type="Proteomes" id="UP001254848"/>
    </source>
</evidence>
<organism evidence="1 2">
    <name type="scientific">Anaeroselena agilis</name>
    <dbReference type="NCBI Taxonomy" id="3063788"/>
    <lineage>
        <taxon>Bacteria</taxon>
        <taxon>Bacillati</taxon>
        <taxon>Bacillota</taxon>
        <taxon>Negativicutes</taxon>
        <taxon>Acetonemataceae</taxon>
        <taxon>Anaeroselena</taxon>
    </lineage>
</organism>
<protein>
    <submittedName>
        <fullName evidence="1">Uncharacterized protein</fullName>
    </submittedName>
</protein>
<keyword evidence="2" id="KW-1185">Reference proteome</keyword>